<sequence length="115" mass="13260">MFPEQQYSLPVYAPAFVSELAAAPYLRVMPDFRVVLTNTQRLLLHTTEPSQHLLEKPQVKDRERKRFESSSHLHDIATISTDVVQHRDVTNVIRGLSTVPGFLCHLCRTWARFSD</sequence>
<protein>
    <submittedName>
        <fullName evidence="1">Uncharacterized protein</fullName>
    </submittedName>
</protein>
<keyword evidence="2" id="KW-1185">Reference proteome</keyword>
<comment type="caution">
    <text evidence="1">The sequence shown here is derived from an EMBL/GenBank/DDBJ whole genome shotgun (WGS) entry which is preliminary data.</text>
</comment>
<gene>
    <name evidence="1" type="ORF">INT44_007170</name>
</gene>
<name>A0A8H7U6R2_9FUNG</name>
<evidence type="ECO:0000313" key="2">
    <source>
        <dbReference type="Proteomes" id="UP000612746"/>
    </source>
</evidence>
<reference evidence="1" key="1">
    <citation type="submission" date="2020-12" db="EMBL/GenBank/DDBJ databases">
        <title>Metabolic potential, ecology and presence of endohyphal bacteria is reflected in genomic diversity of Mucoromycotina.</title>
        <authorList>
            <person name="Muszewska A."/>
            <person name="Okrasinska A."/>
            <person name="Steczkiewicz K."/>
            <person name="Drgas O."/>
            <person name="Orlowska M."/>
            <person name="Perlinska-Lenart U."/>
            <person name="Aleksandrzak-Piekarczyk T."/>
            <person name="Szatraj K."/>
            <person name="Zielenkiewicz U."/>
            <person name="Pilsyk S."/>
            <person name="Malc E."/>
            <person name="Mieczkowski P."/>
            <person name="Kruszewska J.S."/>
            <person name="Biernat P."/>
            <person name="Pawlowska J."/>
        </authorList>
    </citation>
    <scope>NUCLEOTIDE SEQUENCE</scope>
    <source>
        <strain evidence="1">WA0000051536</strain>
    </source>
</reference>
<dbReference type="AlphaFoldDB" id="A0A8H7U6R2"/>
<evidence type="ECO:0000313" key="1">
    <source>
        <dbReference type="EMBL" id="KAG2171651.1"/>
    </source>
</evidence>
<proteinExistence type="predicted"/>
<accession>A0A8H7U6R2</accession>
<dbReference type="EMBL" id="JAEPRA010000036">
    <property type="protein sequence ID" value="KAG2171651.1"/>
    <property type="molecule type" value="Genomic_DNA"/>
</dbReference>
<organism evidence="1 2">
    <name type="scientific">Umbelopsis vinacea</name>
    <dbReference type="NCBI Taxonomy" id="44442"/>
    <lineage>
        <taxon>Eukaryota</taxon>
        <taxon>Fungi</taxon>
        <taxon>Fungi incertae sedis</taxon>
        <taxon>Mucoromycota</taxon>
        <taxon>Mucoromycotina</taxon>
        <taxon>Umbelopsidomycetes</taxon>
        <taxon>Umbelopsidales</taxon>
        <taxon>Umbelopsidaceae</taxon>
        <taxon>Umbelopsis</taxon>
    </lineage>
</organism>
<dbReference type="Proteomes" id="UP000612746">
    <property type="component" value="Unassembled WGS sequence"/>
</dbReference>